<keyword evidence="5" id="KW-1185">Reference proteome</keyword>
<reference evidence="4 5" key="1">
    <citation type="journal article" date="2018" name="Sci. Rep.">
        <title>Comparative genomics provides insights into the lifestyle and reveals functional heterogeneity of dark septate endophytic fungi.</title>
        <authorList>
            <person name="Knapp D.G."/>
            <person name="Nemeth J.B."/>
            <person name="Barry K."/>
            <person name="Hainaut M."/>
            <person name="Henrissat B."/>
            <person name="Johnson J."/>
            <person name="Kuo A."/>
            <person name="Lim J.H.P."/>
            <person name="Lipzen A."/>
            <person name="Nolan M."/>
            <person name="Ohm R.A."/>
            <person name="Tamas L."/>
            <person name="Grigoriev I.V."/>
            <person name="Spatafora J.W."/>
            <person name="Nagy L.G."/>
            <person name="Kovacs G.M."/>
        </authorList>
    </citation>
    <scope>NUCLEOTIDE SEQUENCE [LARGE SCALE GENOMIC DNA]</scope>
    <source>
        <strain evidence="4 5">DSE2036</strain>
    </source>
</reference>
<feature type="domain" description="AMP-dependent synthetase/ligase" evidence="3">
    <location>
        <begin position="40"/>
        <end position="136"/>
    </location>
</feature>
<dbReference type="Proteomes" id="UP000244855">
    <property type="component" value="Unassembled WGS sequence"/>
</dbReference>
<dbReference type="GO" id="GO:0031177">
    <property type="term" value="F:phosphopantetheine binding"/>
    <property type="evidence" value="ECO:0007669"/>
    <property type="project" value="TreeGrafter"/>
</dbReference>
<dbReference type="GO" id="GO:0005737">
    <property type="term" value="C:cytoplasm"/>
    <property type="evidence" value="ECO:0007669"/>
    <property type="project" value="TreeGrafter"/>
</dbReference>
<sequence>MGEVTLHPQEELGGHDFEKIWGWNSTVPKTMEQCVHKLIRTKAQTTPDAPAICSWDGEMTYGELDELSSRLAGHLVQLGVKPEDMVPLCFEKTMWTVVAMLAVLKAGGAFVPLDPEHPKSRHEEILRQTDATLVLASLHCVTLWDHMDRTLSFQE</sequence>
<dbReference type="Gene3D" id="3.40.50.12780">
    <property type="entry name" value="N-terminal domain of ligase-like"/>
    <property type="match status" value="1"/>
</dbReference>
<dbReference type="InterPro" id="IPR042099">
    <property type="entry name" value="ANL_N_sf"/>
</dbReference>
<dbReference type="InterPro" id="IPR000873">
    <property type="entry name" value="AMP-dep_synth/lig_dom"/>
</dbReference>
<dbReference type="PANTHER" id="PTHR45527">
    <property type="entry name" value="NONRIBOSOMAL PEPTIDE SYNTHETASE"/>
    <property type="match status" value="1"/>
</dbReference>
<name>A0A2V1CWU4_9PLEO</name>
<accession>A0A2V1CWU4</accession>
<dbReference type="PANTHER" id="PTHR45527:SF1">
    <property type="entry name" value="FATTY ACID SYNTHASE"/>
    <property type="match status" value="1"/>
</dbReference>
<keyword evidence="2" id="KW-0597">Phosphoprotein</keyword>
<organism evidence="4 5">
    <name type="scientific">Periconia macrospinosa</name>
    <dbReference type="NCBI Taxonomy" id="97972"/>
    <lineage>
        <taxon>Eukaryota</taxon>
        <taxon>Fungi</taxon>
        <taxon>Dikarya</taxon>
        <taxon>Ascomycota</taxon>
        <taxon>Pezizomycotina</taxon>
        <taxon>Dothideomycetes</taxon>
        <taxon>Pleosporomycetidae</taxon>
        <taxon>Pleosporales</taxon>
        <taxon>Massarineae</taxon>
        <taxon>Periconiaceae</taxon>
        <taxon>Periconia</taxon>
    </lineage>
</organism>
<dbReference type="SUPFAM" id="SSF56801">
    <property type="entry name" value="Acetyl-CoA synthetase-like"/>
    <property type="match status" value="1"/>
</dbReference>
<dbReference type="OrthoDB" id="416786at2759"/>
<evidence type="ECO:0000256" key="1">
    <source>
        <dbReference type="ARBA" id="ARBA00022450"/>
    </source>
</evidence>
<evidence type="ECO:0000313" key="5">
    <source>
        <dbReference type="Proteomes" id="UP000244855"/>
    </source>
</evidence>
<protein>
    <submittedName>
        <fullName evidence="4">Acetyl-CoA synthetase-like protein</fullName>
    </submittedName>
</protein>
<dbReference type="STRING" id="97972.A0A2V1CWU4"/>
<proteinExistence type="predicted"/>
<keyword evidence="1" id="KW-0596">Phosphopantetheine</keyword>
<dbReference type="GO" id="GO:0044550">
    <property type="term" value="P:secondary metabolite biosynthetic process"/>
    <property type="evidence" value="ECO:0007669"/>
    <property type="project" value="TreeGrafter"/>
</dbReference>
<evidence type="ECO:0000259" key="3">
    <source>
        <dbReference type="Pfam" id="PF00501"/>
    </source>
</evidence>
<evidence type="ECO:0000313" key="4">
    <source>
        <dbReference type="EMBL" id="PVH90162.1"/>
    </source>
</evidence>
<dbReference type="EMBL" id="KZ806632">
    <property type="protein sequence ID" value="PVH90162.1"/>
    <property type="molecule type" value="Genomic_DNA"/>
</dbReference>
<evidence type="ECO:0000256" key="2">
    <source>
        <dbReference type="ARBA" id="ARBA00022553"/>
    </source>
</evidence>
<gene>
    <name evidence="4" type="ORF">DM02DRAFT_621141</name>
</gene>
<dbReference type="Pfam" id="PF00501">
    <property type="entry name" value="AMP-binding"/>
    <property type="match status" value="1"/>
</dbReference>
<dbReference type="GO" id="GO:0043041">
    <property type="term" value="P:amino acid activation for nonribosomal peptide biosynthetic process"/>
    <property type="evidence" value="ECO:0007669"/>
    <property type="project" value="TreeGrafter"/>
</dbReference>
<dbReference type="AlphaFoldDB" id="A0A2V1CWU4"/>